<dbReference type="Gene3D" id="3.30.70.360">
    <property type="match status" value="1"/>
</dbReference>
<organism evidence="5 6">
    <name type="scientific">Blastococcus brunescens</name>
    <dbReference type="NCBI Taxonomy" id="1564165"/>
    <lineage>
        <taxon>Bacteria</taxon>
        <taxon>Bacillati</taxon>
        <taxon>Actinomycetota</taxon>
        <taxon>Actinomycetes</taxon>
        <taxon>Geodermatophilales</taxon>
        <taxon>Geodermatophilaceae</taxon>
        <taxon>Blastococcus</taxon>
    </lineage>
</organism>
<accession>A0ABZ1AZE0</accession>
<dbReference type="SUPFAM" id="SSF53187">
    <property type="entry name" value="Zn-dependent exopeptidases"/>
    <property type="match status" value="1"/>
</dbReference>
<name>A0ABZ1AZE0_9ACTN</name>
<dbReference type="RefSeq" id="WP_324274147.1">
    <property type="nucleotide sequence ID" value="NZ_CP141261.1"/>
</dbReference>
<dbReference type="InterPro" id="IPR011650">
    <property type="entry name" value="Peptidase_M20_dimer"/>
</dbReference>
<evidence type="ECO:0000313" key="5">
    <source>
        <dbReference type="EMBL" id="WRL62798.1"/>
    </source>
</evidence>
<evidence type="ECO:0000259" key="4">
    <source>
        <dbReference type="Pfam" id="PF07687"/>
    </source>
</evidence>
<evidence type="ECO:0000256" key="1">
    <source>
        <dbReference type="ARBA" id="ARBA00022670"/>
    </source>
</evidence>
<proteinExistence type="predicted"/>
<evidence type="ECO:0000256" key="2">
    <source>
        <dbReference type="ARBA" id="ARBA00022723"/>
    </source>
</evidence>
<protein>
    <submittedName>
        <fullName evidence="5">Peptidase dimerization domain-containing protein</fullName>
    </submittedName>
</protein>
<reference evidence="5 6" key="1">
    <citation type="submission" date="2023-12" db="EMBL/GenBank/DDBJ databases">
        <title>Blastococcus brunescens sp. nov., an actonobacterium isolated from sandstone collected in sahara desert.</title>
        <authorList>
            <person name="Gtari M."/>
            <person name="Ghodhbane F."/>
        </authorList>
    </citation>
    <scope>NUCLEOTIDE SEQUENCE [LARGE SCALE GENOMIC DNA]</scope>
    <source>
        <strain evidence="5 6">BMG 8361</strain>
    </source>
</reference>
<dbReference type="Pfam" id="PF07687">
    <property type="entry name" value="M20_dimer"/>
    <property type="match status" value="1"/>
</dbReference>
<dbReference type="PANTHER" id="PTHR43270:SF12">
    <property type="entry name" value="SUCCINYL-DIAMINOPIMELATE DESUCCINYLASE"/>
    <property type="match status" value="1"/>
</dbReference>
<dbReference type="InterPro" id="IPR051458">
    <property type="entry name" value="Cyt/Met_Dipeptidase"/>
</dbReference>
<dbReference type="PANTHER" id="PTHR43270">
    <property type="entry name" value="BETA-ALA-HIS DIPEPTIDASE"/>
    <property type="match status" value="1"/>
</dbReference>
<sequence length="237" mass="25390">MAELLAKLHDEQGRVTLPGFYDKVRPLSDREREIMSRVPFDEQAWLAGPAASRATYGEAGFSTLERTGARPTAEVNGMWGGYTGPGHKTIIPAEAHAKVTFRLVSDQRPADVGPQLKAWVEANVPAGIEAEVHTPPGGVSPCSSDLDSPAMDGLLRAIGQAFDTPAEDVLLTREGGSGPEADLVEALGAPLLFLGAGLPTDRIHSPNERVLLPMLHRGAEAAAHLWRELARLPRDSR</sequence>
<keyword evidence="1" id="KW-0645">Protease</keyword>
<gene>
    <name evidence="5" type="ORF">U6N30_23330</name>
</gene>
<feature type="domain" description="Peptidase M20 dimerisation" evidence="4">
    <location>
        <begin position="1"/>
        <end position="125"/>
    </location>
</feature>
<evidence type="ECO:0000256" key="3">
    <source>
        <dbReference type="ARBA" id="ARBA00022801"/>
    </source>
</evidence>
<keyword evidence="6" id="KW-1185">Reference proteome</keyword>
<evidence type="ECO:0000313" key="6">
    <source>
        <dbReference type="Proteomes" id="UP001324287"/>
    </source>
</evidence>
<dbReference type="EMBL" id="CP141261">
    <property type="protein sequence ID" value="WRL62798.1"/>
    <property type="molecule type" value="Genomic_DNA"/>
</dbReference>
<keyword evidence="2" id="KW-0479">Metal-binding</keyword>
<keyword evidence="3" id="KW-0378">Hydrolase</keyword>
<dbReference type="Proteomes" id="UP001324287">
    <property type="component" value="Chromosome"/>
</dbReference>